<dbReference type="PANTHER" id="PTHR33075">
    <property type="entry name" value="OS02G0499800 PROTEIN"/>
    <property type="match status" value="1"/>
</dbReference>
<accession>A0A1Z5S7V2</accession>
<dbReference type="AlphaFoldDB" id="A0A1Z5S7V2"/>
<feature type="region of interest" description="Disordered" evidence="1">
    <location>
        <begin position="101"/>
        <end position="134"/>
    </location>
</feature>
<evidence type="ECO:0000313" key="2">
    <source>
        <dbReference type="EMBL" id="OQU92004.1"/>
    </source>
</evidence>
<reference evidence="3" key="2">
    <citation type="journal article" date="2018" name="Plant J.">
        <title>The Sorghum bicolor reference genome: improved assembly, gene annotations, a transcriptome atlas, and signatures of genome organization.</title>
        <authorList>
            <person name="McCormick R.F."/>
            <person name="Truong S.K."/>
            <person name="Sreedasyam A."/>
            <person name="Jenkins J."/>
            <person name="Shu S."/>
            <person name="Sims D."/>
            <person name="Kennedy M."/>
            <person name="Amirebrahimi M."/>
            <person name="Weers B.D."/>
            <person name="McKinley B."/>
            <person name="Mattison A."/>
            <person name="Morishige D.T."/>
            <person name="Grimwood J."/>
            <person name="Schmutz J."/>
            <person name="Mullet J.E."/>
        </authorList>
    </citation>
    <scope>NUCLEOTIDE SEQUENCE [LARGE SCALE GENOMIC DNA]</scope>
    <source>
        <strain evidence="3">cv. BTx623</strain>
    </source>
</reference>
<dbReference type="Proteomes" id="UP000000768">
    <property type="component" value="Chromosome 1"/>
</dbReference>
<protein>
    <submittedName>
        <fullName evidence="2">Uncharacterized protein</fullName>
    </submittedName>
</protein>
<gene>
    <name evidence="2" type="ORF">SORBI_3001G273950</name>
</gene>
<dbReference type="InParanoid" id="A0A1Z5S7V2"/>
<organism evidence="2 3">
    <name type="scientific">Sorghum bicolor</name>
    <name type="common">Sorghum</name>
    <name type="synonym">Sorghum vulgare</name>
    <dbReference type="NCBI Taxonomy" id="4558"/>
    <lineage>
        <taxon>Eukaryota</taxon>
        <taxon>Viridiplantae</taxon>
        <taxon>Streptophyta</taxon>
        <taxon>Embryophyta</taxon>
        <taxon>Tracheophyta</taxon>
        <taxon>Spermatophyta</taxon>
        <taxon>Magnoliopsida</taxon>
        <taxon>Liliopsida</taxon>
        <taxon>Poales</taxon>
        <taxon>Poaceae</taxon>
        <taxon>PACMAD clade</taxon>
        <taxon>Panicoideae</taxon>
        <taxon>Andropogonodae</taxon>
        <taxon>Andropogoneae</taxon>
        <taxon>Sorghinae</taxon>
        <taxon>Sorghum</taxon>
    </lineage>
</organism>
<dbReference type="PANTHER" id="PTHR33075:SF9">
    <property type="entry name" value="DUF4283 DOMAIN-CONTAINING PROTEIN"/>
    <property type="match status" value="1"/>
</dbReference>
<dbReference type="OMA" id="FRMRIFW"/>
<sequence>MKFRMRIFWEDLDDIPISQPEVPTTPKRKRVTKDKSAPISETNVRRILRLKKINKCFKTSPCKDKNCLGCSADPPTISSKGIKDLGAAFCNIDPKELTYAKLNKKPSQGKAKDKDSKPKKSKKAKSSSSQSSSH</sequence>
<evidence type="ECO:0000313" key="3">
    <source>
        <dbReference type="Proteomes" id="UP000000768"/>
    </source>
</evidence>
<feature type="region of interest" description="Disordered" evidence="1">
    <location>
        <begin position="19"/>
        <end position="42"/>
    </location>
</feature>
<dbReference type="Gramene" id="OQU92004">
    <property type="protein sequence ID" value="OQU92004"/>
    <property type="gene ID" value="SORBI_3001G273950"/>
</dbReference>
<evidence type="ECO:0000256" key="1">
    <source>
        <dbReference type="SAM" id="MobiDB-lite"/>
    </source>
</evidence>
<name>A0A1Z5S7V2_SORBI</name>
<proteinExistence type="predicted"/>
<dbReference type="EMBL" id="CM000760">
    <property type="protein sequence ID" value="OQU92004.1"/>
    <property type="molecule type" value="Genomic_DNA"/>
</dbReference>
<reference evidence="2 3" key="1">
    <citation type="journal article" date="2009" name="Nature">
        <title>The Sorghum bicolor genome and the diversification of grasses.</title>
        <authorList>
            <person name="Paterson A.H."/>
            <person name="Bowers J.E."/>
            <person name="Bruggmann R."/>
            <person name="Dubchak I."/>
            <person name="Grimwood J."/>
            <person name="Gundlach H."/>
            <person name="Haberer G."/>
            <person name="Hellsten U."/>
            <person name="Mitros T."/>
            <person name="Poliakov A."/>
            <person name="Schmutz J."/>
            <person name="Spannagl M."/>
            <person name="Tang H."/>
            <person name="Wang X."/>
            <person name="Wicker T."/>
            <person name="Bharti A.K."/>
            <person name="Chapman J."/>
            <person name="Feltus F.A."/>
            <person name="Gowik U."/>
            <person name="Grigoriev I.V."/>
            <person name="Lyons E."/>
            <person name="Maher C.A."/>
            <person name="Martis M."/>
            <person name="Narechania A."/>
            <person name="Otillar R.P."/>
            <person name="Penning B.W."/>
            <person name="Salamov A.A."/>
            <person name="Wang Y."/>
            <person name="Zhang L."/>
            <person name="Carpita N.C."/>
            <person name="Freeling M."/>
            <person name="Gingle A.R."/>
            <person name="Hash C.T."/>
            <person name="Keller B."/>
            <person name="Klein P."/>
            <person name="Kresovich S."/>
            <person name="McCann M.C."/>
            <person name="Ming R."/>
            <person name="Peterson D.G."/>
            <person name="Mehboob-ur-Rahman"/>
            <person name="Ware D."/>
            <person name="Westhoff P."/>
            <person name="Mayer K.F."/>
            <person name="Messing J."/>
            <person name="Rokhsar D.S."/>
        </authorList>
    </citation>
    <scope>NUCLEOTIDE SEQUENCE [LARGE SCALE GENOMIC DNA]</scope>
    <source>
        <strain evidence="3">cv. BTx623</strain>
    </source>
</reference>
<keyword evidence="3" id="KW-1185">Reference proteome</keyword>